<keyword evidence="2 6" id="KW-0479">Metal-binding</keyword>
<dbReference type="EMBL" id="JACHGJ010000002">
    <property type="protein sequence ID" value="MBB6480050.1"/>
    <property type="molecule type" value="Genomic_DNA"/>
</dbReference>
<proteinExistence type="inferred from homology"/>
<dbReference type="Pfam" id="PF01432">
    <property type="entry name" value="Peptidase_M3"/>
    <property type="match status" value="1"/>
</dbReference>
<name>A0A841RAK6_9SPIO</name>
<dbReference type="SUPFAM" id="SSF55486">
    <property type="entry name" value="Metalloproteases ('zincins'), catalytic domain"/>
    <property type="match status" value="1"/>
</dbReference>
<dbReference type="InterPro" id="IPR013647">
    <property type="entry name" value="OligopepF_N_dom"/>
</dbReference>
<dbReference type="GO" id="GO:0006508">
    <property type="term" value="P:proteolysis"/>
    <property type="evidence" value="ECO:0007669"/>
    <property type="project" value="UniProtKB-KW"/>
</dbReference>
<dbReference type="NCBIfam" id="TIGR00181">
    <property type="entry name" value="pepF"/>
    <property type="match status" value="1"/>
</dbReference>
<sequence length="601" mass="68398">MEKTSVPRRSDIPKEQTWNAEAVFPDRAAWKKAFEELKKELPVIDGFEGTLSSSPDNLIKWLKKEEELSRKAEKLGFYAYMAMAVNGDDAEATSMVSQIQSMGADLNARSAFADPEILAMDEKKLRGWLESEKELAPYRHSLEDLIRTRPHVRSGEVEEVLGLVSDPFGSVEMTFNMLSSMDMKIKDAVGKDGGSMDVTQSNIEEIKKHPDRKIRQSGMENYADAYLGLRHTYAGNYIASAKQTATLAKIRGYDSVLQYKLSPYNIPTDVFHNLIDTFKSKLPVWHRYWDVKRRLLKLDEMRPYDIWAPLTEKQPEYSFTEAVDLIGKGMAPLGDKYVSTVRKGCLEDRWVDYGRNKGKSQGAFSYGTYDTYPCIMLSYDNTLTEVSTLAHELGHSMHSYLTHENQSYSDSHYSMFVAEVASNFNQAMVRDYLFKTDEDRDFQLAVIQEAMDNIHRYFFIMPTLARFEFEVFRRLEAGEPLNADILQEIMSGFYAEGYGDALKDDEERTSITWATFGHLYEPFYTFQYATGISAAHALCYGILDGKENAVENYLKFLSLGNSVYPLEALATGGVDMMSSEPVEAGFKVLEALIDRLEKLID</sequence>
<keyword evidence="4 6" id="KW-0862">Zinc</keyword>
<keyword evidence="10" id="KW-1185">Reference proteome</keyword>
<dbReference type="Pfam" id="PF08439">
    <property type="entry name" value="Peptidase_M3_N"/>
    <property type="match status" value="1"/>
</dbReference>
<evidence type="ECO:0000259" key="7">
    <source>
        <dbReference type="Pfam" id="PF01432"/>
    </source>
</evidence>
<evidence type="ECO:0000256" key="1">
    <source>
        <dbReference type="ARBA" id="ARBA00022670"/>
    </source>
</evidence>
<dbReference type="RefSeq" id="WP_184745838.1">
    <property type="nucleotide sequence ID" value="NZ_JACHGJ010000002.1"/>
</dbReference>
<comment type="caution">
    <text evidence="9">The sequence shown here is derived from an EMBL/GenBank/DDBJ whole genome shotgun (WGS) entry which is preliminary data.</text>
</comment>
<protein>
    <recommendedName>
        <fullName evidence="6">Oligopeptidase F</fullName>
        <ecNumber evidence="6">3.4.24.-</ecNumber>
    </recommendedName>
</protein>
<dbReference type="InterPro" id="IPR042088">
    <property type="entry name" value="OligoPept_F_C"/>
</dbReference>
<evidence type="ECO:0000256" key="5">
    <source>
        <dbReference type="ARBA" id="ARBA00023049"/>
    </source>
</evidence>
<reference evidence="9 10" key="1">
    <citation type="submission" date="2020-08" db="EMBL/GenBank/DDBJ databases">
        <title>Genomic Encyclopedia of Type Strains, Phase IV (KMG-IV): sequencing the most valuable type-strain genomes for metagenomic binning, comparative biology and taxonomic classification.</title>
        <authorList>
            <person name="Goeker M."/>
        </authorList>
    </citation>
    <scope>NUCLEOTIDE SEQUENCE [LARGE SCALE GENOMIC DNA]</scope>
    <source>
        <strain evidence="9 10">DSM 2461</strain>
    </source>
</reference>
<gene>
    <name evidence="9" type="ORF">HNR50_001708</name>
</gene>
<keyword evidence="5 6" id="KW-0482">Metalloprotease</keyword>
<dbReference type="InterPro" id="IPR001567">
    <property type="entry name" value="Pept_M3A_M3B_dom"/>
</dbReference>
<dbReference type="CDD" id="cd09608">
    <property type="entry name" value="M3B_PepF"/>
    <property type="match status" value="1"/>
</dbReference>
<keyword evidence="3 6" id="KW-0378">Hydrolase</keyword>
<dbReference type="InterPro" id="IPR004438">
    <property type="entry name" value="Peptidase_M3B"/>
</dbReference>
<accession>A0A841RAK6</accession>
<feature type="domain" description="Oligopeptidase F N-terminal" evidence="8">
    <location>
        <begin position="116"/>
        <end position="184"/>
    </location>
</feature>
<dbReference type="AlphaFoldDB" id="A0A841RAK6"/>
<feature type="domain" description="Peptidase M3A/M3B catalytic" evidence="7">
    <location>
        <begin position="207"/>
        <end position="586"/>
    </location>
</feature>
<dbReference type="Proteomes" id="UP000587760">
    <property type="component" value="Unassembled WGS sequence"/>
</dbReference>
<evidence type="ECO:0000256" key="4">
    <source>
        <dbReference type="ARBA" id="ARBA00022833"/>
    </source>
</evidence>
<dbReference type="Gene3D" id="1.10.1370.20">
    <property type="entry name" value="Oligoendopeptidase f, C-terminal domain"/>
    <property type="match status" value="1"/>
</dbReference>
<evidence type="ECO:0000313" key="10">
    <source>
        <dbReference type="Proteomes" id="UP000587760"/>
    </source>
</evidence>
<comment type="cofactor">
    <cofactor evidence="6">
        <name>Zn(2+)</name>
        <dbReference type="ChEBI" id="CHEBI:29105"/>
    </cofactor>
    <text evidence="6">Binds 1 zinc ion.</text>
</comment>
<dbReference type="GO" id="GO:0004222">
    <property type="term" value="F:metalloendopeptidase activity"/>
    <property type="evidence" value="ECO:0007669"/>
    <property type="project" value="UniProtKB-UniRule"/>
</dbReference>
<evidence type="ECO:0000313" key="9">
    <source>
        <dbReference type="EMBL" id="MBB6480050.1"/>
    </source>
</evidence>
<comment type="function">
    <text evidence="6">Has oligopeptidase activity and degrades a variety of small bioactive peptides.</text>
</comment>
<comment type="similarity">
    <text evidence="6">Belongs to the peptidase M3B family.</text>
</comment>
<evidence type="ECO:0000256" key="2">
    <source>
        <dbReference type="ARBA" id="ARBA00022723"/>
    </source>
</evidence>
<dbReference type="GO" id="GO:0046872">
    <property type="term" value="F:metal ion binding"/>
    <property type="evidence" value="ECO:0007669"/>
    <property type="project" value="UniProtKB-UniRule"/>
</dbReference>
<evidence type="ECO:0000259" key="8">
    <source>
        <dbReference type="Pfam" id="PF08439"/>
    </source>
</evidence>
<dbReference type="EC" id="3.4.24.-" evidence="6"/>
<dbReference type="Gene3D" id="1.20.140.70">
    <property type="entry name" value="Oligopeptidase f, N-terminal domain"/>
    <property type="match status" value="1"/>
</dbReference>
<organism evidence="9 10">
    <name type="scientific">Spirochaeta isovalerica</name>
    <dbReference type="NCBI Taxonomy" id="150"/>
    <lineage>
        <taxon>Bacteria</taxon>
        <taxon>Pseudomonadati</taxon>
        <taxon>Spirochaetota</taxon>
        <taxon>Spirochaetia</taxon>
        <taxon>Spirochaetales</taxon>
        <taxon>Spirochaetaceae</taxon>
        <taxon>Spirochaeta</taxon>
    </lineage>
</organism>
<keyword evidence="1 6" id="KW-0645">Protease</keyword>
<evidence type="ECO:0000256" key="3">
    <source>
        <dbReference type="ARBA" id="ARBA00022801"/>
    </source>
</evidence>
<evidence type="ECO:0000256" key="6">
    <source>
        <dbReference type="RuleBase" id="RU368091"/>
    </source>
</evidence>